<name>W9VML1_9EURO</name>
<dbReference type="HOGENOM" id="CLU_000960_25_2_1"/>
<feature type="transmembrane region" description="Helical" evidence="7">
    <location>
        <begin position="158"/>
        <end position="177"/>
    </location>
</feature>
<dbReference type="PANTHER" id="PTHR23501">
    <property type="entry name" value="MAJOR FACILITATOR SUPERFAMILY"/>
    <property type="match status" value="1"/>
</dbReference>
<dbReference type="Gene3D" id="1.20.1250.20">
    <property type="entry name" value="MFS general substrate transporter like domains"/>
    <property type="match status" value="2"/>
</dbReference>
<feature type="transmembrane region" description="Helical" evidence="7">
    <location>
        <begin position="33"/>
        <end position="51"/>
    </location>
</feature>
<keyword evidence="4 7" id="KW-0812">Transmembrane</keyword>
<dbReference type="GeneID" id="19198095"/>
<keyword evidence="3" id="KW-0813">Transport</keyword>
<keyword evidence="6 7" id="KW-0472">Membrane</keyword>
<feature type="transmembrane region" description="Helical" evidence="7">
    <location>
        <begin position="354"/>
        <end position="372"/>
    </location>
</feature>
<feature type="transmembrane region" description="Helical" evidence="7">
    <location>
        <begin position="533"/>
        <end position="551"/>
    </location>
</feature>
<dbReference type="PROSITE" id="PS50850">
    <property type="entry name" value="MFS"/>
    <property type="match status" value="1"/>
</dbReference>
<keyword evidence="5 7" id="KW-1133">Transmembrane helix</keyword>
<evidence type="ECO:0000256" key="5">
    <source>
        <dbReference type="ARBA" id="ARBA00022989"/>
    </source>
</evidence>
<evidence type="ECO:0000256" key="3">
    <source>
        <dbReference type="ARBA" id="ARBA00022448"/>
    </source>
</evidence>
<feature type="domain" description="Major facilitator superfamily (MFS) profile" evidence="8">
    <location>
        <begin position="36"/>
        <end position="557"/>
    </location>
</feature>
<evidence type="ECO:0000259" key="8">
    <source>
        <dbReference type="PROSITE" id="PS50850"/>
    </source>
</evidence>
<dbReference type="GO" id="GO:0005886">
    <property type="term" value="C:plasma membrane"/>
    <property type="evidence" value="ECO:0007669"/>
    <property type="project" value="TreeGrafter"/>
</dbReference>
<dbReference type="SUPFAM" id="SSF103473">
    <property type="entry name" value="MFS general substrate transporter"/>
    <property type="match status" value="1"/>
</dbReference>
<dbReference type="InterPro" id="IPR010573">
    <property type="entry name" value="MFS_Str1/Tri12-like"/>
</dbReference>
<dbReference type="STRING" id="1182543.W9VML1"/>
<feature type="transmembrane region" description="Helical" evidence="7">
    <location>
        <begin position="406"/>
        <end position="429"/>
    </location>
</feature>
<feature type="transmembrane region" description="Helical" evidence="7">
    <location>
        <begin position="71"/>
        <end position="90"/>
    </location>
</feature>
<dbReference type="InterPro" id="IPR036259">
    <property type="entry name" value="MFS_trans_sf"/>
</dbReference>
<feature type="transmembrane region" description="Helical" evidence="7">
    <location>
        <begin position="252"/>
        <end position="269"/>
    </location>
</feature>
<protein>
    <recommendedName>
        <fullName evidence="8">Major facilitator superfamily (MFS) profile domain-containing protein</fullName>
    </recommendedName>
</protein>
<proteinExistence type="inferred from homology"/>
<evidence type="ECO:0000256" key="4">
    <source>
        <dbReference type="ARBA" id="ARBA00022692"/>
    </source>
</evidence>
<dbReference type="OrthoDB" id="4161376at2759"/>
<evidence type="ECO:0000256" key="7">
    <source>
        <dbReference type="SAM" id="Phobius"/>
    </source>
</evidence>
<comment type="subcellular location">
    <subcellularLocation>
        <location evidence="1">Membrane</location>
        <topology evidence="1">Multi-pass membrane protein</topology>
    </subcellularLocation>
</comment>
<evidence type="ECO:0000256" key="1">
    <source>
        <dbReference type="ARBA" id="ARBA00004141"/>
    </source>
</evidence>
<dbReference type="Pfam" id="PF06609">
    <property type="entry name" value="TRI12"/>
    <property type="match status" value="1"/>
</dbReference>
<reference evidence="9 10" key="1">
    <citation type="submission" date="2013-03" db="EMBL/GenBank/DDBJ databases">
        <title>The Genome Sequence of Cladophialophora psammophila CBS 110553.</title>
        <authorList>
            <consortium name="The Broad Institute Genomics Platform"/>
            <person name="Cuomo C."/>
            <person name="de Hoog S."/>
            <person name="Gorbushina A."/>
            <person name="Walker B."/>
            <person name="Young S.K."/>
            <person name="Zeng Q."/>
            <person name="Gargeya S."/>
            <person name="Fitzgerald M."/>
            <person name="Haas B."/>
            <person name="Abouelleil A."/>
            <person name="Allen A.W."/>
            <person name="Alvarado L."/>
            <person name="Arachchi H.M."/>
            <person name="Berlin A.M."/>
            <person name="Chapman S.B."/>
            <person name="Gainer-Dewar J."/>
            <person name="Goldberg J."/>
            <person name="Griggs A."/>
            <person name="Gujja S."/>
            <person name="Hansen M."/>
            <person name="Howarth C."/>
            <person name="Imamovic A."/>
            <person name="Ireland A."/>
            <person name="Larimer J."/>
            <person name="McCowan C."/>
            <person name="Murphy C."/>
            <person name="Pearson M."/>
            <person name="Poon T.W."/>
            <person name="Priest M."/>
            <person name="Roberts A."/>
            <person name="Saif S."/>
            <person name="Shea T."/>
            <person name="Sisk P."/>
            <person name="Sykes S."/>
            <person name="Wortman J."/>
            <person name="Nusbaum C."/>
            <person name="Birren B."/>
        </authorList>
    </citation>
    <scope>NUCLEOTIDE SEQUENCE [LARGE SCALE GENOMIC DNA]</scope>
    <source>
        <strain evidence="9 10">CBS 110553</strain>
    </source>
</reference>
<keyword evidence="10" id="KW-1185">Reference proteome</keyword>
<evidence type="ECO:0000256" key="2">
    <source>
        <dbReference type="ARBA" id="ARBA00007520"/>
    </source>
</evidence>
<evidence type="ECO:0000313" key="10">
    <source>
        <dbReference type="Proteomes" id="UP000019471"/>
    </source>
</evidence>
<organism evidence="9 10">
    <name type="scientific">Cladophialophora psammophila CBS 110553</name>
    <dbReference type="NCBI Taxonomy" id="1182543"/>
    <lineage>
        <taxon>Eukaryota</taxon>
        <taxon>Fungi</taxon>
        <taxon>Dikarya</taxon>
        <taxon>Ascomycota</taxon>
        <taxon>Pezizomycotina</taxon>
        <taxon>Eurotiomycetes</taxon>
        <taxon>Chaetothyriomycetidae</taxon>
        <taxon>Chaetothyriales</taxon>
        <taxon>Herpotrichiellaceae</taxon>
        <taxon>Cladophialophora</taxon>
    </lineage>
</organism>
<dbReference type="RefSeq" id="XP_007752168.1">
    <property type="nucleotide sequence ID" value="XM_007753978.1"/>
</dbReference>
<sequence>MESKVIIESRFEDKEKLDLETTTSTNPSPKSPTAYLSITSIVIGYIAALEIASLPPVIQATTNTRLGLRSYYWWIALAEIATSVFAWSVAGSLGDQYGRRNILAVGNLIALIGAIVGATAHSVWVVVLGQAILGLGAGCQFQAVAIISEIFRHKHRSLVQGLLTISPFPFIACGQLIGTAMATHATWRWVFYLNIVLSGIALVMTLLFYRPPVDRTLRPTTILHIDYVGILLYAVLNLPNQRSRKLANLSQLFLAGVALCFGWTGFGTYGWGNSAVLVSLCLALLFIVLLVLWDFTKAKNPMWPPVVLGNGRGFLTVIVVATFESFALFSMSTIFTGQISALYSTDPYRVGVDVLPYGIASVVGMLAAGLFMRKIRHTNLQLAVLCFVLTVFVGVMATLTPKSVKSGLAFTCLGGFAVGWIMILLVVMVQFGSPNRLIGTSTGLLNLARTVGQAMGIGFYQTIIRSRVGATLVKRVAGAVLPLGLPATSLPDLLIAIASGNQAAIMKVPGINLKIIEAAVLETKLTYAAAFRIVYYVGMVGGIISTIFALFTKDVTPFMMGAEGEHLAVDIGGSKRPFLPLFPKEKQVQRK</sequence>
<dbReference type="eggNOG" id="KOG0254">
    <property type="taxonomic scope" value="Eukaryota"/>
</dbReference>
<dbReference type="Proteomes" id="UP000019471">
    <property type="component" value="Unassembled WGS sequence"/>
</dbReference>
<dbReference type="EMBL" id="AMGX01000055">
    <property type="protein sequence ID" value="EXJ53341.1"/>
    <property type="molecule type" value="Genomic_DNA"/>
</dbReference>
<feature type="transmembrane region" description="Helical" evidence="7">
    <location>
        <begin position="379"/>
        <end position="400"/>
    </location>
</feature>
<dbReference type="GO" id="GO:0022857">
    <property type="term" value="F:transmembrane transporter activity"/>
    <property type="evidence" value="ECO:0007669"/>
    <property type="project" value="InterPro"/>
</dbReference>
<feature type="transmembrane region" description="Helical" evidence="7">
    <location>
        <begin position="275"/>
        <end position="293"/>
    </location>
</feature>
<comment type="caution">
    <text evidence="9">The sequence shown here is derived from an EMBL/GenBank/DDBJ whole genome shotgun (WGS) entry which is preliminary data.</text>
</comment>
<comment type="similarity">
    <text evidence="2">Belongs to the major facilitator superfamily. TCR/Tet family.</text>
</comment>
<dbReference type="InterPro" id="IPR020846">
    <property type="entry name" value="MFS_dom"/>
</dbReference>
<evidence type="ECO:0000313" key="9">
    <source>
        <dbReference type="EMBL" id="EXJ53341.1"/>
    </source>
</evidence>
<evidence type="ECO:0000256" key="6">
    <source>
        <dbReference type="ARBA" id="ARBA00023136"/>
    </source>
</evidence>
<accession>W9VML1</accession>
<dbReference type="PANTHER" id="PTHR23501:SF102">
    <property type="entry name" value="DRUG TRANSPORTER, PUTATIVE (AFU_ORTHOLOGUE AFUA_3G08530)-RELATED"/>
    <property type="match status" value="1"/>
</dbReference>
<dbReference type="AlphaFoldDB" id="W9VML1"/>
<gene>
    <name evidence="9" type="ORF">A1O5_13412</name>
</gene>
<feature type="transmembrane region" description="Helical" evidence="7">
    <location>
        <begin position="314"/>
        <end position="334"/>
    </location>
</feature>
<feature type="transmembrane region" description="Helical" evidence="7">
    <location>
        <begin position="189"/>
        <end position="209"/>
    </location>
</feature>
<feature type="transmembrane region" description="Helical" evidence="7">
    <location>
        <begin position="102"/>
        <end position="125"/>
    </location>
</feature>